<protein>
    <submittedName>
        <fullName evidence="2">Uncharacterized protein</fullName>
    </submittedName>
</protein>
<proteinExistence type="predicted"/>
<feature type="region of interest" description="Disordered" evidence="1">
    <location>
        <begin position="83"/>
        <end position="107"/>
    </location>
</feature>
<dbReference type="Proteomes" id="UP000270873">
    <property type="component" value="Unassembled WGS sequence"/>
</dbReference>
<gene>
    <name evidence="2" type="ORF">ALP66_102109</name>
</gene>
<dbReference type="AlphaFoldDB" id="A0A658K9A8"/>
<dbReference type="EMBL" id="RBSP01000561">
    <property type="protein sequence ID" value="RMS46114.1"/>
    <property type="molecule type" value="Genomic_DNA"/>
</dbReference>
<reference evidence="2 3" key="1">
    <citation type="submission" date="2018-08" db="EMBL/GenBank/DDBJ databases">
        <title>Recombination of ecologically and evolutionarily significant loci maintains genetic cohesion in the Pseudomonas syringae species complex.</title>
        <authorList>
            <person name="Dillon M."/>
            <person name="Thakur S."/>
            <person name="Almeida R.N.D."/>
            <person name="Weir B.S."/>
            <person name="Guttman D.S."/>
        </authorList>
    </citation>
    <scope>NUCLEOTIDE SEQUENCE [LARGE SCALE GENOMIC DNA]</scope>
    <source>
        <strain evidence="2 3">ICMP 7847</strain>
    </source>
</reference>
<name>A0A658K9A8_PSEA0</name>
<feature type="compositionally biased region" description="Polar residues" evidence="1">
    <location>
        <begin position="86"/>
        <end position="99"/>
    </location>
</feature>
<organism evidence="2 3">
    <name type="scientific">Pseudomonas amygdali pv. photiniae</name>
    <dbReference type="NCBI Taxonomy" id="251724"/>
    <lineage>
        <taxon>Bacteria</taxon>
        <taxon>Pseudomonadati</taxon>
        <taxon>Pseudomonadota</taxon>
        <taxon>Gammaproteobacteria</taxon>
        <taxon>Pseudomonadales</taxon>
        <taxon>Pseudomonadaceae</taxon>
        <taxon>Pseudomonas</taxon>
        <taxon>Pseudomonas amygdali</taxon>
    </lineage>
</organism>
<sequence length="140" mass="15201">MCAFLEGVCDQYNPLAGGQPLLNGSLLIQDNVCWPLQPARPDLSPLPLLIAKALTATGILRQNGWYWYSQLSVKVSSPSRRYRRMSTGSAPSTVRSNCARQCPARPSGTASVKILEKVPLELDNTASGNVLNGTFSRVRP</sequence>
<evidence type="ECO:0000313" key="3">
    <source>
        <dbReference type="Proteomes" id="UP000270873"/>
    </source>
</evidence>
<evidence type="ECO:0000256" key="1">
    <source>
        <dbReference type="SAM" id="MobiDB-lite"/>
    </source>
</evidence>
<accession>A0A658K9A8</accession>
<comment type="caution">
    <text evidence="2">The sequence shown here is derived from an EMBL/GenBank/DDBJ whole genome shotgun (WGS) entry which is preliminary data.</text>
</comment>
<evidence type="ECO:0000313" key="2">
    <source>
        <dbReference type="EMBL" id="RMS46114.1"/>
    </source>
</evidence>